<dbReference type="KEGG" id="crb:17882562"/>
<evidence type="ECO:0000256" key="2">
    <source>
        <dbReference type="SAM" id="SignalP"/>
    </source>
</evidence>
<organism evidence="4 5">
    <name type="scientific">Capsella rubella</name>
    <dbReference type="NCBI Taxonomy" id="81985"/>
    <lineage>
        <taxon>Eukaryota</taxon>
        <taxon>Viridiplantae</taxon>
        <taxon>Streptophyta</taxon>
        <taxon>Embryophyta</taxon>
        <taxon>Tracheophyta</taxon>
        <taxon>Spermatophyta</taxon>
        <taxon>Magnoliopsida</taxon>
        <taxon>eudicotyledons</taxon>
        <taxon>Gunneridae</taxon>
        <taxon>Pentapetalae</taxon>
        <taxon>rosids</taxon>
        <taxon>malvids</taxon>
        <taxon>Brassicales</taxon>
        <taxon>Brassicaceae</taxon>
        <taxon>Camelineae</taxon>
        <taxon>Capsella</taxon>
    </lineage>
</organism>
<proteinExistence type="predicted"/>
<accession>R0HFT4</accession>
<dbReference type="AlphaFoldDB" id="R0HFT4"/>
<evidence type="ECO:0000256" key="1">
    <source>
        <dbReference type="ARBA" id="ARBA00022729"/>
    </source>
</evidence>
<dbReference type="Proteomes" id="UP000029121">
    <property type="component" value="Unassembled WGS sequence"/>
</dbReference>
<evidence type="ECO:0000313" key="4">
    <source>
        <dbReference type="EMBL" id="EOA22643.1"/>
    </source>
</evidence>
<evidence type="ECO:0000313" key="5">
    <source>
        <dbReference type="Proteomes" id="UP000029121"/>
    </source>
</evidence>
<feature type="domain" description="Prolamin-like" evidence="3">
    <location>
        <begin position="74"/>
        <end position="144"/>
    </location>
</feature>
<dbReference type="PANTHER" id="PTHR31207">
    <property type="entry name" value="ECA1 GAMETOGENESIS FAMILY PROTEIN (DUF784)-RELATED-RELATED"/>
    <property type="match status" value="1"/>
</dbReference>
<reference evidence="5" key="1">
    <citation type="journal article" date="2013" name="Nat. Genet.">
        <title>The Capsella rubella genome and the genomic consequences of rapid mating system evolution.</title>
        <authorList>
            <person name="Slotte T."/>
            <person name="Hazzouri K.M."/>
            <person name="Agren J.A."/>
            <person name="Koenig D."/>
            <person name="Maumus F."/>
            <person name="Guo Y.L."/>
            <person name="Steige K."/>
            <person name="Platts A.E."/>
            <person name="Escobar J.S."/>
            <person name="Newman L.K."/>
            <person name="Wang W."/>
            <person name="Mandakova T."/>
            <person name="Vello E."/>
            <person name="Smith L.M."/>
            <person name="Henz S.R."/>
            <person name="Steffen J."/>
            <person name="Takuno S."/>
            <person name="Brandvain Y."/>
            <person name="Coop G."/>
            <person name="Andolfatto P."/>
            <person name="Hu T.T."/>
            <person name="Blanchette M."/>
            <person name="Clark R.M."/>
            <person name="Quesneville H."/>
            <person name="Nordborg M."/>
            <person name="Gaut B.S."/>
            <person name="Lysak M.A."/>
            <person name="Jenkins J."/>
            <person name="Grimwood J."/>
            <person name="Chapman J."/>
            <person name="Prochnik S."/>
            <person name="Shu S."/>
            <person name="Rokhsar D."/>
            <person name="Schmutz J."/>
            <person name="Weigel D."/>
            <person name="Wright S.I."/>
        </authorList>
    </citation>
    <scope>NUCLEOTIDE SEQUENCE [LARGE SCALE GENOMIC DNA]</scope>
    <source>
        <strain evidence="5">cv. Monte Gargano</strain>
    </source>
</reference>
<dbReference type="InterPro" id="IPR008502">
    <property type="entry name" value="Prolamin-like"/>
</dbReference>
<dbReference type="InterPro" id="IPR040220">
    <property type="entry name" value="DD11"/>
</dbReference>
<protein>
    <recommendedName>
        <fullName evidence="3">Prolamin-like domain-containing protein</fullName>
    </recommendedName>
</protein>
<feature type="signal peptide" evidence="2">
    <location>
        <begin position="1"/>
        <end position="20"/>
    </location>
</feature>
<evidence type="ECO:0000259" key="3">
    <source>
        <dbReference type="Pfam" id="PF05617"/>
    </source>
</evidence>
<dbReference type="OrthoDB" id="1084842at2759"/>
<keyword evidence="1 2" id="KW-0732">Signal</keyword>
<dbReference type="Pfam" id="PF05617">
    <property type="entry name" value="Prolamin_like"/>
    <property type="match status" value="1"/>
</dbReference>
<dbReference type="PANTHER" id="PTHR31207:SF40">
    <property type="entry name" value="ECA1 GAMETOGENESIS FAMILY PROTEIN (DUF784)-RELATED"/>
    <property type="match status" value="1"/>
</dbReference>
<feature type="chain" id="PRO_5004352013" description="Prolamin-like domain-containing protein" evidence="2">
    <location>
        <begin position="21"/>
        <end position="157"/>
    </location>
</feature>
<dbReference type="EMBL" id="KB870810">
    <property type="protein sequence ID" value="EOA22643.1"/>
    <property type="molecule type" value="Genomic_DNA"/>
</dbReference>
<sequence>MIKVVLFMGCLLSTILISSANPNLATKSDDDDETWIIDPSTDLNMVFAESPTSREYNEDVLNKESSEHFDYLLNCSEKRGRECNEEVMEEILQNRNVSDRCCEKIVSVGKDCHVGIANVMFKNYHVRRFASRSVFKASKVWNRCYAQSDAAHTPYSG</sequence>
<gene>
    <name evidence="4" type="ORF">CARUB_v10003313mg</name>
</gene>
<name>R0HFT4_9BRAS</name>
<keyword evidence="5" id="KW-1185">Reference proteome</keyword>